<name>A0A699YV52_HAELA</name>
<gene>
    <name evidence="1" type="ORF">HaLaN_09327</name>
</gene>
<comment type="caution">
    <text evidence="1">The sequence shown here is derived from an EMBL/GenBank/DDBJ whole genome shotgun (WGS) entry which is preliminary data.</text>
</comment>
<evidence type="ECO:0000313" key="1">
    <source>
        <dbReference type="EMBL" id="GFH13441.1"/>
    </source>
</evidence>
<dbReference type="EMBL" id="BLLF01000613">
    <property type="protein sequence ID" value="GFH13441.1"/>
    <property type="molecule type" value="Genomic_DNA"/>
</dbReference>
<feature type="non-terminal residue" evidence="1">
    <location>
        <position position="77"/>
    </location>
</feature>
<feature type="non-terminal residue" evidence="1">
    <location>
        <position position="1"/>
    </location>
</feature>
<dbReference type="Proteomes" id="UP000485058">
    <property type="component" value="Unassembled WGS sequence"/>
</dbReference>
<evidence type="ECO:0000313" key="2">
    <source>
        <dbReference type="Proteomes" id="UP000485058"/>
    </source>
</evidence>
<accession>A0A699YV52</accession>
<proteinExistence type="predicted"/>
<dbReference type="AlphaFoldDB" id="A0A699YV52"/>
<protein>
    <submittedName>
        <fullName evidence="1">Casc1_N domain-containing protein</fullName>
    </submittedName>
</protein>
<reference evidence="1 2" key="1">
    <citation type="submission" date="2020-02" db="EMBL/GenBank/DDBJ databases">
        <title>Draft genome sequence of Haematococcus lacustris strain NIES-144.</title>
        <authorList>
            <person name="Morimoto D."/>
            <person name="Nakagawa S."/>
            <person name="Yoshida T."/>
            <person name="Sawayama S."/>
        </authorList>
    </citation>
    <scope>NUCLEOTIDE SEQUENCE [LARGE SCALE GENOMIC DNA]</scope>
    <source>
        <strain evidence="1 2">NIES-144</strain>
    </source>
</reference>
<keyword evidence="2" id="KW-1185">Reference proteome</keyword>
<organism evidence="1 2">
    <name type="scientific">Haematococcus lacustris</name>
    <name type="common">Green alga</name>
    <name type="synonym">Haematococcus pluvialis</name>
    <dbReference type="NCBI Taxonomy" id="44745"/>
    <lineage>
        <taxon>Eukaryota</taxon>
        <taxon>Viridiplantae</taxon>
        <taxon>Chlorophyta</taxon>
        <taxon>core chlorophytes</taxon>
        <taxon>Chlorophyceae</taxon>
        <taxon>CS clade</taxon>
        <taxon>Chlamydomonadales</taxon>
        <taxon>Haematococcaceae</taxon>
        <taxon>Haematococcus</taxon>
    </lineage>
</organism>
<sequence>MAVGGVIFVDLLALPPPAKHVKHWVLRQLGPCPPSLPRALHLADKERSVRSEEEPPPLGFAYPYQQDIVLLEGAQTT</sequence>